<dbReference type="Gene3D" id="2.130.10.10">
    <property type="entry name" value="YVTN repeat-like/Quinoprotein amine dehydrogenase"/>
    <property type="match status" value="1"/>
</dbReference>
<dbReference type="EMBL" id="FORA01000001">
    <property type="protein sequence ID" value="SFI44645.1"/>
    <property type="molecule type" value="Genomic_DNA"/>
</dbReference>
<dbReference type="InterPro" id="IPR011047">
    <property type="entry name" value="Quinoprotein_ADH-like_sf"/>
</dbReference>
<accession>A0A1I3I9G2</accession>
<dbReference type="SMART" id="SM00564">
    <property type="entry name" value="PQQ"/>
    <property type="match status" value="5"/>
</dbReference>
<evidence type="ECO:0000313" key="2">
    <source>
        <dbReference type="EMBL" id="SFI44645.1"/>
    </source>
</evidence>
<name>A0A1I3I9G2_9RHOB</name>
<proteinExistence type="predicted"/>
<sequence length="440" mass="45503">MIKIAGILMVAGLVLTACGEDELILPGERLPVRAGDAGGIGVIASAAQDAAEVPGLSLPAARRLADWPMRVGNESNDPGHATLSANPQLIWSANIGTGDSRRQRITADPVSDGSRIFTVDAKSTVTATAPSGAVIWSRSLVPGFERDSDASGGGAAVVGGTLYVSTGYGELHALDAGSGQEKWVQRLDAPITTPKVAGGLVYLVSRDNRAWAIDTDTGRIQWELPAAPATNVMATAPAPAITGRAVIFPFGSGELTAALRQSGVRVWGSSVSGARRGVAYNDLGDITGDPVVSDGVVYAGTTAGRMIAVSVSSGLRQWTADEGAVSPLAAAGGSVFAVSDRAQLLRLDAETGQVLWRQDLPFYRNQRLKRRQGVYAHFGPVLAGGRLWVASSDGVLRGFDPASGALQSQVEIPSGAASRPIAFGDALYVVGRSGTLHAFR</sequence>
<dbReference type="AlphaFoldDB" id="A0A1I3I9G2"/>
<protein>
    <submittedName>
        <fullName evidence="2">Outer membrane protein assembly factor BamB, contains PQQ-like beta-propeller repeat</fullName>
    </submittedName>
</protein>
<evidence type="ECO:0000259" key="1">
    <source>
        <dbReference type="Pfam" id="PF13360"/>
    </source>
</evidence>
<organism evidence="2 3">
    <name type="scientific">Jannaschia pohangensis</name>
    <dbReference type="NCBI Taxonomy" id="390807"/>
    <lineage>
        <taxon>Bacteria</taxon>
        <taxon>Pseudomonadati</taxon>
        <taxon>Pseudomonadota</taxon>
        <taxon>Alphaproteobacteria</taxon>
        <taxon>Rhodobacterales</taxon>
        <taxon>Roseobacteraceae</taxon>
        <taxon>Jannaschia</taxon>
    </lineage>
</organism>
<evidence type="ECO:0000313" key="3">
    <source>
        <dbReference type="Proteomes" id="UP000199110"/>
    </source>
</evidence>
<dbReference type="PANTHER" id="PTHR34512">
    <property type="entry name" value="CELL SURFACE PROTEIN"/>
    <property type="match status" value="1"/>
</dbReference>
<dbReference type="OrthoDB" id="5290752at2"/>
<keyword evidence="3" id="KW-1185">Reference proteome</keyword>
<dbReference type="Proteomes" id="UP000199110">
    <property type="component" value="Unassembled WGS sequence"/>
</dbReference>
<dbReference type="Pfam" id="PF13360">
    <property type="entry name" value="PQQ_2"/>
    <property type="match status" value="1"/>
</dbReference>
<gene>
    <name evidence="2" type="ORF">SAMN04488095_0871</name>
</gene>
<dbReference type="STRING" id="390807.SAMN04488095_0871"/>
<reference evidence="2 3" key="1">
    <citation type="submission" date="2016-10" db="EMBL/GenBank/DDBJ databases">
        <authorList>
            <person name="de Groot N.N."/>
        </authorList>
    </citation>
    <scope>NUCLEOTIDE SEQUENCE [LARGE SCALE GENOMIC DNA]</scope>
    <source>
        <strain evidence="2 3">DSM 19073</strain>
    </source>
</reference>
<dbReference type="RefSeq" id="WP_092777445.1">
    <property type="nucleotide sequence ID" value="NZ_FORA01000001.1"/>
</dbReference>
<dbReference type="PROSITE" id="PS51257">
    <property type="entry name" value="PROKAR_LIPOPROTEIN"/>
    <property type="match status" value="1"/>
</dbReference>
<dbReference type="InterPro" id="IPR018391">
    <property type="entry name" value="PQQ_b-propeller_rpt"/>
</dbReference>
<dbReference type="InterPro" id="IPR015943">
    <property type="entry name" value="WD40/YVTN_repeat-like_dom_sf"/>
</dbReference>
<dbReference type="SUPFAM" id="SSF50998">
    <property type="entry name" value="Quinoprotein alcohol dehydrogenase-like"/>
    <property type="match status" value="1"/>
</dbReference>
<dbReference type="PANTHER" id="PTHR34512:SF30">
    <property type="entry name" value="OUTER MEMBRANE PROTEIN ASSEMBLY FACTOR BAMB"/>
    <property type="match status" value="1"/>
</dbReference>
<dbReference type="InterPro" id="IPR002372">
    <property type="entry name" value="PQQ_rpt_dom"/>
</dbReference>
<feature type="domain" description="Pyrrolo-quinoline quinone repeat" evidence="1">
    <location>
        <begin position="122"/>
        <end position="358"/>
    </location>
</feature>